<dbReference type="PROSITE" id="PS00667">
    <property type="entry name" value="COMPLEX1_ND1_1"/>
    <property type="match status" value="1"/>
</dbReference>
<keyword evidence="2 5" id="KW-0812">Transmembrane</keyword>
<evidence type="ECO:0000256" key="1">
    <source>
        <dbReference type="ARBA" id="ARBA00004141"/>
    </source>
</evidence>
<dbReference type="GO" id="GO:0005886">
    <property type="term" value="C:plasma membrane"/>
    <property type="evidence" value="ECO:0007669"/>
    <property type="project" value="UniProtKB-SubCell"/>
</dbReference>
<keyword evidence="5" id="KW-1278">Translocase</keyword>
<evidence type="ECO:0000256" key="6">
    <source>
        <dbReference type="RuleBase" id="RU000471"/>
    </source>
</evidence>
<feature type="transmembrane region" description="Helical" evidence="5">
    <location>
        <begin position="175"/>
        <end position="195"/>
    </location>
</feature>
<feature type="transmembrane region" description="Helical" evidence="5">
    <location>
        <begin position="343"/>
        <end position="365"/>
    </location>
</feature>
<keyword evidence="5 6" id="KW-0520">NAD</keyword>
<keyword evidence="7" id="KW-0560">Oxidoreductase</keyword>
<comment type="subcellular location">
    <subcellularLocation>
        <location evidence="5 6">Cell membrane</location>
        <topology evidence="5 6">Multi-pass membrane protein</topology>
    </subcellularLocation>
    <subcellularLocation>
        <location evidence="1">Membrane</location>
        <topology evidence="1">Multi-pass membrane protein</topology>
    </subcellularLocation>
</comment>
<dbReference type="PANTHER" id="PTHR11432:SF3">
    <property type="entry name" value="NADH-UBIQUINONE OXIDOREDUCTASE CHAIN 1"/>
    <property type="match status" value="1"/>
</dbReference>
<protein>
    <recommendedName>
        <fullName evidence="5">NADH-quinone oxidoreductase subunit H</fullName>
        <ecNumber evidence="5">7.1.1.-</ecNumber>
    </recommendedName>
    <alternativeName>
        <fullName evidence="5">NADH dehydrogenase I subunit H</fullName>
    </alternativeName>
    <alternativeName>
        <fullName evidence="5">NDH-1 subunit H</fullName>
    </alternativeName>
</protein>
<dbReference type="Pfam" id="PF00146">
    <property type="entry name" value="NADHdh"/>
    <property type="match status" value="1"/>
</dbReference>
<keyword evidence="5" id="KW-1003">Cell membrane</keyword>
<feature type="transmembrane region" description="Helical" evidence="5">
    <location>
        <begin position="137"/>
        <end position="155"/>
    </location>
</feature>
<gene>
    <name evidence="5 7" type="primary">nuoH</name>
    <name evidence="7" type="ORF">TRIP_D440185</name>
</gene>
<dbReference type="GO" id="GO:0009060">
    <property type="term" value="P:aerobic respiration"/>
    <property type="evidence" value="ECO:0007669"/>
    <property type="project" value="TreeGrafter"/>
</dbReference>
<feature type="transmembrane region" description="Helical" evidence="5">
    <location>
        <begin position="207"/>
        <end position="227"/>
    </location>
</feature>
<evidence type="ECO:0000313" key="7">
    <source>
        <dbReference type="EMBL" id="VBB48167.1"/>
    </source>
</evidence>
<dbReference type="GO" id="GO:0048038">
    <property type="term" value="F:quinone binding"/>
    <property type="evidence" value="ECO:0007669"/>
    <property type="project" value="UniProtKB-KW"/>
</dbReference>
<comment type="subunit">
    <text evidence="5">NDH-1 is composed of 14 different subunits. Subunits NuoA, H, J, K, L, M, N constitute the membrane sector of the complex.</text>
</comment>
<dbReference type="GO" id="GO:0003954">
    <property type="term" value="F:NADH dehydrogenase activity"/>
    <property type="evidence" value="ECO:0007669"/>
    <property type="project" value="TreeGrafter"/>
</dbReference>
<evidence type="ECO:0000256" key="5">
    <source>
        <dbReference type="HAMAP-Rule" id="MF_01350"/>
    </source>
</evidence>
<feature type="transmembrane region" description="Helical" evidence="5">
    <location>
        <begin position="103"/>
        <end position="125"/>
    </location>
</feature>
<reference evidence="7" key="1">
    <citation type="submission" date="2018-07" db="EMBL/GenBank/DDBJ databases">
        <authorList>
            <consortium name="Genoscope - CEA"/>
            <person name="William W."/>
        </authorList>
    </citation>
    <scope>NUCLEOTIDE SEQUENCE</scope>
    <source>
        <strain evidence="7">IK1</strain>
    </source>
</reference>
<dbReference type="PROSITE" id="PS00668">
    <property type="entry name" value="COMPLEX1_ND1_2"/>
    <property type="match status" value="1"/>
</dbReference>
<sequence length="374" mass="42280">MLLNYSQPLEVTNLFQQIDAFFRTNLPSFWATFIEGLIVLVLILAAYAVIALALIYIERKITAFFQARLGPNRVGKYGIVQSIADMVKILIKEIIHVNKVDKFLFYAAPFFMIVASVLTFGAIAFGKNLHAVDFNIGVFYVIAVSSLGIIGVLLAGWSSNNKYAMIGAMRSGAQFISYEMSAGFALMTIVVLSGTMQFSTMIENQRYCWNLFNGHISSIIAFMIYLISGHAETNRGPFDLPEAESELTAGYHTEYSGLQFGFFYLAEYLNMFIIAGIATAVFLGGWMPVQIKGWEAFNQVMWYIPSYVWFFAKTGVLIFLSLWVRWSFPRLRIDQLLNLEWKYLLPINLVNLLFMVILVLTGLTLTDILPSLFK</sequence>
<dbReference type="GO" id="GO:0016655">
    <property type="term" value="F:oxidoreductase activity, acting on NAD(P)H, quinone or similar compound as acceptor"/>
    <property type="evidence" value="ECO:0007669"/>
    <property type="project" value="UniProtKB-UniRule"/>
</dbReference>
<keyword evidence="5" id="KW-0874">Quinone</keyword>
<evidence type="ECO:0000256" key="2">
    <source>
        <dbReference type="ARBA" id="ARBA00022692"/>
    </source>
</evidence>
<dbReference type="AlphaFoldDB" id="A0A653AJB5"/>
<dbReference type="InterPro" id="IPR001694">
    <property type="entry name" value="NADH_UbQ_OxRdtase_su1/FPO"/>
</dbReference>
<keyword evidence="4 5" id="KW-0472">Membrane</keyword>
<comment type="similarity">
    <text evidence="5 6">Belongs to the complex I subunit 1 family.</text>
</comment>
<dbReference type="HAMAP" id="MF_01350">
    <property type="entry name" value="NDH1_NuoH"/>
    <property type="match status" value="1"/>
</dbReference>
<dbReference type="NCBIfam" id="NF004741">
    <property type="entry name" value="PRK06076.1-2"/>
    <property type="match status" value="1"/>
</dbReference>
<proteinExistence type="inferred from homology"/>
<evidence type="ECO:0000256" key="3">
    <source>
        <dbReference type="ARBA" id="ARBA00022989"/>
    </source>
</evidence>
<name>A0A653AJB5_9BACT</name>
<feature type="transmembrane region" description="Helical" evidence="5">
    <location>
        <begin position="268"/>
        <end position="289"/>
    </location>
</feature>
<feature type="transmembrane region" description="Helical" evidence="5">
    <location>
        <begin position="301"/>
        <end position="323"/>
    </location>
</feature>
<comment type="function">
    <text evidence="5">NDH-1 shuttles electrons from NADH, via FMN and iron-sulfur (Fe-S) centers, to quinones in the respiratory chain. The immediate electron acceptor for the enzyme in this species is believed to be ubiquinone. Couples the redox reaction to proton translocation (for every two electrons transferred, four hydrogen ions are translocated across the cytoplasmic membrane), and thus conserves the redox energy in a proton gradient. This subunit may bind ubiquinone.</text>
</comment>
<dbReference type="PANTHER" id="PTHR11432">
    <property type="entry name" value="NADH DEHYDROGENASE SUBUNIT 1"/>
    <property type="match status" value="1"/>
</dbReference>
<evidence type="ECO:0000256" key="4">
    <source>
        <dbReference type="ARBA" id="ARBA00023136"/>
    </source>
</evidence>
<keyword evidence="3 5" id="KW-1133">Transmembrane helix</keyword>
<accession>A0A653AJB5</accession>
<organism evidence="7">
    <name type="scientific">uncultured Paludibacter sp</name>
    <dbReference type="NCBI Taxonomy" id="497635"/>
    <lineage>
        <taxon>Bacteria</taxon>
        <taxon>Pseudomonadati</taxon>
        <taxon>Bacteroidota</taxon>
        <taxon>Bacteroidia</taxon>
        <taxon>Bacteroidales</taxon>
        <taxon>Paludibacteraceae</taxon>
        <taxon>Paludibacter</taxon>
        <taxon>environmental samples</taxon>
    </lineage>
</organism>
<dbReference type="EMBL" id="UPXZ01000039">
    <property type="protein sequence ID" value="VBB48167.1"/>
    <property type="molecule type" value="Genomic_DNA"/>
</dbReference>
<keyword evidence="5" id="KW-0830">Ubiquinone</keyword>
<comment type="catalytic activity">
    <reaction evidence="5">
        <text>a quinone + NADH + 5 H(+)(in) = a quinol + NAD(+) + 4 H(+)(out)</text>
        <dbReference type="Rhea" id="RHEA:57888"/>
        <dbReference type="ChEBI" id="CHEBI:15378"/>
        <dbReference type="ChEBI" id="CHEBI:24646"/>
        <dbReference type="ChEBI" id="CHEBI:57540"/>
        <dbReference type="ChEBI" id="CHEBI:57945"/>
        <dbReference type="ChEBI" id="CHEBI:132124"/>
    </reaction>
</comment>
<dbReference type="EC" id="7.1.1.-" evidence="5"/>
<feature type="transmembrane region" description="Helical" evidence="5">
    <location>
        <begin position="29"/>
        <end position="57"/>
    </location>
</feature>
<dbReference type="InterPro" id="IPR018086">
    <property type="entry name" value="NADH_UbQ_OxRdtase_su1_CS"/>
</dbReference>